<dbReference type="OrthoDB" id="5518417at2"/>
<gene>
    <name evidence="1" type="ORF">FEM03_21090</name>
</gene>
<reference evidence="1 2" key="1">
    <citation type="submission" date="2019-05" db="EMBL/GenBank/DDBJ databases">
        <title>Verrucobacter flavum gen. nov., sp. nov. a new member of the family Verrucomicrobiaceae.</title>
        <authorList>
            <person name="Szuroczki S."/>
            <person name="Abbaszade G."/>
            <person name="Szabo A."/>
            <person name="Felfoldi T."/>
            <person name="Schumann P."/>
            <person name="Boka K."/>
            <person name="Keki Z."/>
            <person name="Toumi M."/>
            <person name="Toth E."/>
        </authorList>
    </citation>
    <scope>NUCLEOTIDE SEQUENCE [LARGE SCALE GENOMIC DNA]</scope>
    <source>
        <strain evidence="1 2">MG-N-17</strain>
    </source>
</reference>
<dbReference type="AlphaFoldDB" id="A0A5R8K8L4"/>
<sequence>MKKRNYPRRGRWKVFDTDSGQKIKSIDGSDQRTAGGILRRCIVCGTRSSLRLSHIIPSWAFDWHKTAWGGVVNISQLNNGLKIQLQDSNKHYLLCSSCEQKASIVENYAKSIVNRDRKMLRKYGTTYLFGDRYWRLRFDLIELFVAYVAIRVHYCTSVPWGSRKLPIYLVKRLRRTLLGRPTEKIMTTAWRFTTPKSDPKHDPREDIGVDCEENTLGWCIICMIGGIEWAAFFEPAKAIKIGFVGFGMGITSRIVNLPYTEHRIFKYPEKWTKSPPADWR</sequence>
<protein>
    <submittedName>
        <fullName evidence="1">Uncharacterized protein</fullName>
    </submittedName>
</protein>
<organism evidence="1 2">
    <name type="scientific">Phragmitibacter flavus</name>
    <dbReference type="NCBI Taxonomy" id="2576071"/>
    <lineage>
        <taxon>Bacteria</taxon>
        <taxon>Pseudomonadati</taxon>
        <taxon>Verrucomicrobiota</taxon>
        <taxon>Verrucomicrobiia</taxon>
        <taxon>Verrucomicrobiales</taxon>
        <taxon>Verrucomicrobiaceae</taxon>
        <taxon>Phragmitibacter</taxon>
    </lineage>
</organism>
<evidence type="ECO:0000313" key="2">
    <source>
        <dbReference type="Proteomes" id="UP000306196"/>
    </source>
</evidence>
<accession>A0A5R8K8L4</accession>
<proteinExistence type="predicted"/>
<name>A0A5R8K8L4_9BACT</name>
<dbReference type="RefSeq" id="WP_138088294.1">
    <property type="nucleotide sequence ID" value="NZ_VAUV01000020.1"/>
</dbReference>
<comment type="caution">
    <text evidence="1">The sequence shown here is derived from an EMBL/GenBank/DDBJ whole genome shotgun (WGS) entry which is preliminary data.</text>
</comment>
<keyword evidence="2" id="KW-1185">Reference proteome</keyword>
<evidence type="ECO:0000313" key="1">
    <source>
        <dbReference type="EMBL" id="TLD68682.1"/>
    </source>
</evidence>
<dbReference type="EMBL" id="VAUV01000020">
    <property type="protein sequence ID" value="TLD68682.1"/>
    <property type="molecule type" value="Genomic_DNA"/>
</dbReference>
<dbReference type="Proteomes" id="UP000306196">
    <property type="component" value="Unassembled WGS sequence"/>
</dbReference>